<name>A0ABU4UM71_9GAMM</name>
<dbReference type="Proteomes" id="UP001284537">
    <property type="component" value="Unassembled WGS sequence"/>
</dbReference>
<proteinExistence type="predicted"/>
<organism evidence="1 2">
    <name type="scientific">Methylomonas defluvii</name>
    <dbReference type="NCBI Taxonomy" id="3045149"/>
    <lineage>
        <taxon>Bacteria</taxon>
        <taxon>Pseudomonadati</taxon>
        <taxon>Pseudomonadota</taxon>
        <taxon>Gammaproteobacteria</taxon>
        <taxon>Methylococcales</taxon>
        <taxon>Methylococcaceae</taxon>
        <taxon>Methylomonas</taxon>
    </lineage>
</organism>
<dbReference type="RefSeq" id="WP_319963147.1">
    <property type="nucleotide sequence ID" value="NZ_JAXARY010000035.1"/>
</dbReference>
<protein>
    <submittedName>
        <fullName evidence="1">Uncharacterized protein</fullName>
    </submittedName>
</protein>
<sequence>MTQLNSVNDLREYIKELGEFRARPIVAGQHPTLYSDHSQGAIIKGIREKDYLFSPCKNWVEPHEQMGFLFSAEWNHLKDRITLKRK</sequence>
<dbReference type="EMBL" id="JAXARY010000035">
    <property type="protein sequence ID" value="MDX8130256.1"/>
    <property type="molecule type" value="Genomic_DNA"/>
</dbReference>
<evidence type="ECO:0000313" key="1">
    <source>
        <dbReference type="EMBL" id="MDX8130256.1"/>
    </source>
</evidence>
<reference evidence="1 2" key="1">
    <citation type="submission" date="2023-11" db="EMBL/GenBank/DDBJ databases">
        <authorList>
            <person name="Ouyang M.-Y."/>
        </authorList>
    </citation>
    <scope>NUCLEOTIDE SEQUENCE [LARGE SCALE GENOMIC DNA]</scope>
    <source>
        <strain evidence="1 2">OY6</strain>
    </source>
</reference>
<gene>
    <name evidence="1" type="ORF">QLH52_23400</name>
</gene>
<accession>A0ABU4UM71</accession>
<evidence type="ECO:0000313" key="2">
    <source>
        <dbReference type="Proteomes" id="UP001284537"/>
    </source>
</evidence>
<comment type="caution">
    <text evidence="1">The sequence shown here is derived from an EMBL/GenBank/DDBJ whole genome shotgun (WGS) entry which is preliminary data.</text>
</comment>
<keyword evidence="2" id="KW-1185">Reference proteome</keyword>